<keyword evidence="3" id="KW-0378">Hydrolase</keyword>
<gene>
    <name evidence="6" type="ORF">OG2516_00894</name>
</gene>
<keyword evidence="4" id="KW-0862">Zinc</keyword>
<evidence type="ECO:0000259" key="5">
    <source>
        <dbReference type="Pfam" id="PF24827"/>
    </source>
</evidence>
<dbReference type="GO" id="GO:0016811">
    <property type="term" value="F:hydrolase activity, acting on carbon-nitrogen (but not peptide) bonds, in linear amides"/>
    <property type="evidence" value="ECO:0007669"/>
    <property type="project" value="InterPro"/>
</dbReference>
<dbReference type="HOGENOM" id="CLU_035605_1_0_5"/>
<dbReference type="AlphaFoldDB" id="Q2CJ61"/>
<protein>
    <recommendedName>
        <fullName evidence="5">Succinylglutamate desuccinylase/Aspartoacylase catalytic domain-containing protein</fullName>
    </recommendedName>
</protein>
<evidence type="ECO:0000256" key="1">
    <source>
        <dbReference type="ARBA" id="ARBA00001947"/>
    </source>
</evidence>
<organism evidence="6 7">
    <name type="scientific">Oceanicola granulosus (strain ATCC BAA-861 / DSM 15982 / KCTC 12143 / HTCC2516)</name>
    <dbReference type="NCBI Taxonomy" id="314256"/>
    <lineage>
        <taxon>Bacteria</taxon>
        <taxon>Pseudomonadati</taxon>
        <taxon>Pseudomonadota</taxon>
        <taxon>Alphaproteobacteria</taxon>
        <taxon>Rhodobacterales</taxon>
        <taxon>Roseobacteraceae</taxon>
        <taxon>Oceanicola</taxon>
    </lineage>
</organism>
<dbReference type="SUPFAM" id="SSF53187">
    <property type="entry name" value="Zn-dependent exopeptidases"/>
    <property type="match status" value="1"/>
</dbReference>
<dbReference type="GO" id="GO:0046872">
    <property type="term" value="F:metal ion binding"/>
    <property type="evidence" value="ECO:0007669"/>
    <property type="project" value="UniProtKB-KW"/>
</dbReference>
<comment type="cofactor">
    <cofactor evidence="1">
        <name>Zn(2+)</name>
        <dbReference type="ChEBI" id="CHEBI:29105"/>
    </cofactor>
</comment>
<dbReference type="RefSeq" id="WP_007253711.1">
    <property type="nucleotide sequence ID" value="NZ_CH724107.1"/>
</dbReference>
<evidence type="ECO:0000313" key="7">
    <source>
        <dbReference type="Proteomes" id="UP000003635"/>
    </source>
</evidence>
<proteinExistence type="predicted"/>
<dbReference type="Gene3D" id="3.40.630.10">
    <property type="entry name" value="Zn peptidases"/>
    <property type="match status" value="1"/>
</dbReference>
<dbReference type="PIRSF" id="PIRSF039012">
    <property type="entry name" value="ASP"/>
    <property type="match status" value="1"/>
</dbReference>
<name>Q2CJ61_OCEGH</name>
<keyword evidence="2" id="KW-0479">Metal-binding</keyword>
<dbReference type="EMBL" id="AAOT01000002">
    <property type="protein sequence ID" value="EAR52739.1"/>
    <property type="molecule type" value="Genomic_DNA"/>
</dbReference>
<dbReference type="PANTHER" id="PTHR37326:SF1">
    <property type="entry name" value="BLL3975 PROTEIN"/>
    <property type="match status" value="1"/>
</dbReference>
<reference evidence="6 7" key="1">
    <citation type="journal article" date="2010" name="J. Bacteriol.">
        <title>Genome sequences of Oceanicola granulosus HTCC2516(T) and Oceanicola batsensis HTCC2597(TDelta).</title>
        <authorList>
            <person name="Thrash J.C."/>
            <person name="Cho J.C."/>
            <person name="Vergin K.L."/>
            <person name="Giovannoni S.J."/>
        </authorList>
    </citation>
    <scope>NUCLEOTIDE SEQUENCE [LARGE SCALE GENOMIC DNA]</scope>
    <source>
        <strain evidence="7">ATCC BAA-861 / DSM 15982 / KCTC 12143 / HTCC2516</strain>
    </source>
</reference>
<feature type="domain" description="Succinylglutamate desuccinylase/Aspartoacylase catalytic" evidence="5">
    <location>
        <begin position="29"/>
        <end position="209"/>
    </location>
</feature>
<evidence type="ECO:0000256" key="2">
    <source>
        <dbReference type="ARBA" id="ARBA00022723"/>
    </source>
</evidence>
<dbReference type="PANTHER" id="PTHR37326">
    <property type="entry name" value="BLL3975 PROTEIN"/>
    <property type="match status" value="1"/>
</dbReference>
<keyword evidence="7" id="KW-1185">Reference proteome</keyword>
<dbReference type="STRING" id="314256.OG2516_00894"/>
<dbReference type="GO" id="GO:0016788">
    <property type="term" value="F:hydrolase activity, acting on ester bonds"/>
    <property type="evidence" value="ECO:0007669"/>
    <property type="project" value="InterPro"/>
</dbReference>
<dbReference type="Proteomes" id="UP000003635">
    <property type="component" value="Unassembled WGS sequence"/>
</dbReference>
<accession>Q2CJ61</accession>
<sequence>MSGLSEIAYETALPGQPLRVFTLRGARSGPTLALIGAVHGDEYEGPIVLSRLLARLDPGRLAGRLIVCPAANIGAVAEARRCSPADGGNLARCFPGRAGAGPTEALAALVAEHVIAPADALVDLHSGGMALTCPPFAGYCDAPGELGATARAMAEAFRAPVLWRHAPPMPPGRTLSFAAERGIPAIYAEAGGGTFPPSDVLDLYRDGVVRVMASLGMLAADAAKPPAPPLRLSGDGDLDAALTAPATGLCTARIAPLARLAPGTACFEIHDLDGRLLETVCARRAAVAVFVRRSRWVNEGDLLMATAQEET</sequence>
<evidence type="ECO:0000256" key="3">
    <source>
        <dbReference type="ARBA" id="ARBA00022801"/>
    </source>
</evidence>
<dbReference type="Pfam" id="PF24827">
    <property type="entry name" value="AstE_AspA_cat"/>
    <property type="match status" value="1"/>
</dbReference>
<dbReference type="InterPro" id="IPR053138">
    <property type="entry name" value="N-alpha-Ac-DABA_deacetylase"/>
</dbReference>
<evidence type="ECO:0000256" key="4">
    <source>
        <dbReference type="ARBA" id="ARBA00022833"/>
    </source>
</evidence>
<dbReference type="eggNOG" id="COG3608">
    <property type="taxonomic scope" value="Bacteria"/>
</dbReference>
<comment type="caution">
    <text evidence="6">The sequence shown here is derived from an EMBL/GenBank/DDBJ whole genome shotgun (WGS) entry which is preliminary data.</text>
</comment>
<evidence type="ECO:0000313" key="6">
    <source>
        <dbReference type="EMBL" id="EAR52739.1"/>
    </source>
</evidence>
<dbReference type="InterPro" id="IPR055438">
    <property type="entry name" value="AstE_AspA_cat"/>
</dbReference>
<dbReference type="InterPro" id="IPR043795">
    <property type="entry name" value="N-alpha-Ac-DABA-like"/>
</dbReference>